<keyword evidence="1" id="KW-0805">Transcription regulation</keyword>
<dbReference type="SUPFAM" id="SSF52540">
    <property type="entry name" value="P-loop containing nucleoside triphosphate hydrolases"/>
    <property type="match status" value="1"/>
</dbReference>
<keyword evidence="2" id="KW-0238">DNA-binding</keyword>
<dbReference type="PANTHER" id="PTHR44688">
    <property type="entry name" value="DNA-BINDING TRANSCRIPTIONAL ACTIVATOR DEVR_DOSR"/>
    <property type="match status" value="1"/>
</dbReference>
<dbReference type="GO" id="GO:0003677">
    <property type="term" value="F:DNA binding"/>
    <property type="evidence" value="ECO:0007669"/>
    <property type="project" value="UniProtKB-KW"/>
</dbReference>
<dbReference type="Pfam" id="PF00196">
    <property type="entry name" value="GerE"/>
    <property type="match status" value="1"/>
</dbReference>
<protein>
    <submittedName>
        <fullName evidence="5">Helix-turn-helix transcriptional regulator</fullName>
    </submittedName>
</protein>
<name>A0A233SU98_STRDA</name>
<dbReference type="EMBL" id="MCGQ01000006">
    <property type="protein sequence ID" value="OXY99225.1"/>
    <property type="molecule type" value="Genomic_DNA"/>
</dbReference>
<evidence type="ECO:0000313" key="5">
    <source>
        <dbReference type="EMBL" id="OXY99225.1"/>
    </source>
</evidence>
<dbReference type="PROSITE" id="PS50043">
    <property type="entry name" value="HTH_LUXR_2"/>
    <property type="match status" value="1"/>
</dbReference>
<accession>A0A233SU98</accession>
<organism evidence="5 6">
    <name type="scientific">Streptomyces diastatochromogenes</name>
    <dbReference type="NCBI Taxonomy" id="42236"/>
    <lineage>
        <taxon>Bacteria</taxon>
        <taxon>Bacillati</taxon>
        <taxon>Actinomycetota</taxon>
        <taxon>Actinomycetes</taxon>
        <taxon>Kitasatosporales</taxon>
        <taxon>Streptomycetaceae</taxon>
        <taxon>Streptomyces</taxon>
    </lineage>
</organism>
<comment type="caution">
    <text evidence="5">The sequence shown here is derived from an EMBL/GenBank/DDBJ whole genome shotgun (WGS) entry which is preliminary data.</text>
</comment>
<feature type="domain" description="HTH luxR-type" evidence="4">
    <location>
        <begin position="816"/>
        <end position="883"/>
    </location>
</feature>
<dbReference type="Proteomes" id="UP000215483">
    <property type="component" value="Unassembled WGS sequence"/>
</dbReference>
<dbReference type="InterPro" id="IPR016032">
    <property type="entry name" value="Sig_transdc_resp-reg_C-effctor"/>
</dbReference>
<dbReference type="GO" id="GO:0006355">
    <property type="term" value="P:regulation of DNA-templated transcription"/>
    <property type="evidence" value="ECO:0007669"/>
    <property type="project" value="InterPro"/>
</dbReference>
<dbReference type="InterPro" id="IPR041664">
    <property type="entry name" value="AAA_16"/>
</dbReference>
<dbReference type="Gene3D" id="1.25.40.10">
    <property type="entry name" value="Tetratricopeptide repeat domain"/>
    <property type="match status" value="1"/>
</dbReference>
<gene>
    <name evidence="5" type="ORF">BEK98_03500</name>
</gene>
<dbReference type="Gene3D" id="3.40.50.300">
    <property type="entry name" value="P-loop containing nucleotide triphosphate hydrolases"/>
    <property type="match status" value="1"/>
</dbReference>
<keyword evidence="6" id="KW-1185">Reference proteome</keyword>
<dbReference type="InterPro" id="IPR000792">
    <property type="entry name" value="Tscrpt_reg_LuxR_C"/>
</dbReference>
<evidence type="ECO:0000256" key="3">
    <source>
        <dbReference type="ARBA" id="ARBA00023163"/>
    </source>
</evidence>
<dbReference type="Gene3D" id="1.10.10.10">
    <property type="entry name" value="Winged helix-like DNA-binding domain superfamily/Winged helix DNA-binding domain"/>
    <property type="match status" value="1"/>
</dbReference>
<dbReference type="PRINTS" id="PR00038">
    <property type="entry name" value="HTHLUXR"/>
</dbReference>
<evidence type="ECO:0000259" key="4">
    <source>
        <dbReference type="PROSITE" id="PS50043"/>
    </source>
</evidence>
<dbReference type="SMART" id="SM00421">
    <property type="entry name" value="HTH_LUXR"/>
    <property type="match status" value="1"/>
</dbReference>
<evidence type="ECO:0000256" key="1">
    <source>
        <dbReference type="ARBA" id="ARBA00023015"/>
    </source>
</evidence>
<evidence type="ECO:0000256" key="2">
    <source>
        <dbReference type="ARBA" id="ARBA00023125"/>
    </source>
</evidence>
<dbReference type="InterPro" id="IPR011990">
    <property type="entry name" value="TPR-like_helical_dom_sf"/>
</dbReference>
<dbReference type="Pfam" id="PF13191">
    <property type="entry name" value="AAA_16"/>
    <property type="match status" value="1"/>
</dbReference>
<evidence type="ECO:0000313" key="6">
    <source>
        <dbReference type="Proteomes" id="UP000215483"/>
    </source>
</evidence>
<dbReference type="SUPFAM" id="SSF46894">
    <property type="entry name" value="C-terminal effector domain of the bipartite response regulators"/>
    <property type="match status" value="1"/>
</dbReference>
<reference evidence="5 6" key="1">
    <citation type="submission" date="2016-07" db="EMBL/GenBank/DDBJ databases">
        <title>Draft genome of Streptomyces diastatochromogenes.</title>
        <authorList>
            <person name="Podduturi R."/>
            <person name="Lukassen M.B."/>
            <person name="Clausen N."/>
            <person name="Nielsen J.L."/>
            <person name="Jorgensen N.O."/>
        </authorList>
    </citation>
    <scope>NUCLEOTIDE SEQUENCE [LARGE SCALE GENOMIC DNA]</scope>
    <source>
        <strain evidence="5 6">DSM 40608</strain>
    </source>
</reference>
<sequence>MATSNGNTRGPAVAAADPLGEPFLQTRLAPPGRPATFLRRSRLLEHLDQALDTPLTMVNGSAGAGKTLLVADWAAGLGQPVAWFTNEAGDQGAGVFWAYVLHALQAAGVPLCADIGCPADASRVDHKLLARLADELSGHDRPAILVLDEFDRQTAPQTAEQLEFVLHHAGPGLRLILVTRTEPLLPLHRYRAAAAMTEIRDAELAFTPDEAADLLELHGLRLPAEATRALVERTRGWAAGLRLCAMAARESEDPEAYLREFEAGRSAVADFLLAEVLKRQTARTQDLLLRVSVVDRFCPALAEALTGRSGLEPVLAGLYRQNAFVEDVGHSWYRLHPLFGEILRAHLRARHPGLEPELHRRAGQWLRATGALPEALAHGAAAGDWEFTAGAFVDDLAIGQLFTGLRADDLAELFARMGPEVTGAAPDVVRAARDLAEHDLERGLNHLRLAEEHLAEEALDPALRLSCVLLESLAARLTGSPSRAEKAVATAEELRHEVPAHLLDKHPELTALLLTHLGSARLWAGSFDEARAALSEVAGCPSGVATALPRQDSLGHLALIDYLNGWLGRAERKALAALSETEQFGLHRPPGADLGRLVLAAVAVDRDDLGQAQALLEEAADSAPAALDPVTAAGRSLVAARLLLARGDPRAAAAAADPAVPADVASPWAEVHTALVTSAAHLAEGRPDTAAKVLDDVPYGTEPAYAAELAWAQLAAGNRDAALDLVDHLRTRSRTGPGVSVCAALVRARAAQEAGDEATARKLLARALLEARRERLRRPFLDAGPRLRHLLDTPPLQSLAAGWLTPGGPAPRAPEERAPLVVEELSGREREVLVRLAQMMSTEEIAADLYVSVNTVKTHLKSVYRKLGVNRRGEAVRRARERGLM</sequence>
<keyword evidence="3" id="KW-0804">Transcription</keyword>
<dbReference type="CDD" id="cd06170">
    <property type="entry name" value="LuxR_C_like"/>
    <property type="match status" value="1"/>
</dbReference>
<dbReference type="Pfam" id="PF25873">
    <property type="entry name" value="WHD_MalT"/>
    <property type="match status" value="1"/>
</dbReference>
<dbReference type="InterPro" id="IPR036388">
    <property type="entry name" value="WH-like_DNA-bd_sf"/>
</dbReference>
<dbReference type="OrthoDB" id="134985at2"/>
<dbReference type="PANTHER" id="PTHR44688:SF16">
    <property type="entry name" value="DNA-BINDING TRANSCRIPTIONAL ACTIVATOR DEVR_DOSR"/>
    <property type="match status" value="1"/>
</dbReference>
<dbReference type="AlphaFoldDB" id="A0A233SU98"/>
<dbReference type="InterPro" id="IPR027417">
    <property type="entry name" value="P-loop_NTPase"/>
</dbReference>
<dbReference type="InterPro" id="IPR059106">
    <property type="entry name" value="WHD_MalT"/>
</dbReference>
<proteinExistence type="predicted"/>